<proteinExistence type="predicted"/>
<organism evidence="1 2">
    <name type="scientific">Rhabditophanes sp. KR3021</name>
    <dbReference type="NCBI Taxonomy" id="114890"/>
    <lineage>
        <taxon>Eukaryota</taxon>
        <taxon>Metazoa</taxon>
        <taxon>Ecdysozoa</taxon>
        <taxon>Nematoda</taxon>
        <taxon>Chromadorea</taxon>
        <taxon>Rhabditida</taxon>
        <taxon>Tylenchina</taxon>
        <taxon>Panagrolaimomorpha</taxon>
        <taxon>Strongyloidoidea</taxon>
        <taxon>Alloionematidae</taxon>
        <taxon>Rhabditophanes</taxon>
    </lineage>
</organism>
<evidence type="ECO:0000313" key="2">
    <source>
        <dbReference type="WBParaSite" id="RSKR_0000858500.1"/>
    </source>
</evidence>
<protein>
    <submittedName>
        <fullName evidence="2">Homeobox domain-containing protein</fullName>
    </submittedName>
</protein>
<reference evidence="2" key="1">
    <citation type="submission" date="2016-11" db="UniProtKB">
        <authorList>
            <consortium name="WormBaseParasite"/>
        </authorList>
    </citation>
    <scope>IDENTIFICATION</scope>
    <source>
        <strain evidence="2">KR3021</strain>
    </source>
</reference>
<dbReference type="Proteomes" id="UP000095286">
    <property type="component" value="Unplaced"/>
</dbReference>
<sequence>MSSLWSSSLMSVTELPKSTPTEYCRVDSKKVEEHSLLSSPNLDKKESERSTMEQPEFCETSASAKENQIDVCDEKKVTYSISNILNEKAIAFNKSESLSPPFEEKKDTDKESCNESVADDTTETSPNLSNLFNPFLPANLSNLFNSRTSASMLTQLQTFQTKLSQGNNSQNSPDHGSVKVDSSDRNKSLSDDVNTSPTQCRVEQAFPINNIPIQFQQLYLNLWMKQLNGNGVISPDQIANGLSQHSNETNASMNPFALFQNHMNNGGHVNQMASPMRMSNPSKVNLLQSPSHMPPYSNMNGNHHHMQQLSPNSLGGHSKKQSRPTFTGHQIFMLEKKFEKTKYLAGADRAALAQELNMSESQVKVWFQNRRTKWRKKEAADNASKRDDDNGTDESMLLKSVNSHDPMSGLTHSFGFATNN</sequence>
<dbReference type="WBParaSite" id="RSKR_0000858500.1">
    <property type="protein sequence ID" value="RSKR_0000858500.1"/>
    <property type="gene ID" value="RSKR_0000858500"/>
</dbReference>
<evidence type="ECO:0000313" key="1">
    <source>
        <dbReference type="Proteomes" id="UP000095286"/>
    </source>
</evidence>
<name>A0AC35U6T0_9BILA</name>
<accession>A0AC35U6T0</accession>